<proteinExistence type="predicted"/>
<dbReference type="InterPro" id="IPR049283">
    <property type="entry name" value="DUF6851"/>
</dbReference>
<evidence type="ECO:0000256" key="1">
    <source>
        <dbReference type="SAM" id="SignalP"/>
    </source>
</evidence>
<evidence type="ECO:0000313" key="5">
    <source>
        <dbReference type="Proteomes" id="UP000195667"/>
    </source>
</evidence>
<dbReference type="AlphaFoldDB" id="A0A1R4HE42"/>
<gene>
    <name evidence="4" type="ORF">CRENPOLYSF1_540061</name>
</gene>
<protein>
    <recommendedName>
        <fullName evidence="6">Phosphoesterase</fullName>
    </recommendedName>
</protein>
<feature type="signal peptide" evidence="1">
    <location>
        <begin position="1"/>
        <end position="28"/>
    </location>
</feature>
<dbReference type="Gene3D" id="1.10.606.10">
    <property type="entry name" value="Vanadium-containing Chloroperoxidase, domain 2"/>
    <property type="match status" value="1"/>
</dbReference>
<name>A0A1R4HE42_9GAMM</name>
<dbReference type="CDD" id="cd03398">
    <property type="entry name" value="PAP2_haloperoxidase"/>
    <property type="match status" value="1"/>
</dbReference>
<dbReference type="Gene3D" id="1.20.144.10">
    <property type="entry name" value="Phosphatidic acid phosphatase type 2/haloperoxidase"/>
    <property type="match status" value="1"/>
</dbReference>
<dbReference type="Pfam" id="PF21167">
    <property type="entry name" value="DUF6851"/>
    <property type="match status" value="1"/>
</dbReference>
<feature type="domain" description="Vanadium-dependent haloperoxidase NapH1-like second helical-bundle" evidence="3">
    <location>
        <begin position="300"/>
        <end position="463"/>
    </location>
</feature>
<evidence type="ECO:0000259" key="3">
    <source>
        <dbReference type="Pfam" id="PF22778"/>
    </source>
</evidence>
<sequence>MKNLKKLTTLSSAVIALLAVGYTNSAGATSVVTQWNDAALAAIRVSHPSPTVVSRALAITHTCIYDAWTAYDQNALSSRQNKQLLRPSNEHNTANKTMAISYAAHQCLTDLFPDQAESFDSLMLMLGYNPTDNSVDMASPAGVGNLAAYAVLNFRHQDGSNQLGNLQVGSYADYTGYNPVNTIAEIIDLNHWQPLFVNGKAQQFVTPHWGKVTPYALTSGSQFRKELRTPADYNKEPERYLSQATEILGYTAHLTDEKKAIAEYWADGPSSELPPGHWTIIASNCVSARDNYTLDQDVKLFFSMTNAVFDAGIAVWDAKRYFDYVRPVTAIRYLFAGQRVASWQGMVDGANWEPYQPANSVTPPFAEYISGHSAFSTAAAETLKLFTNSDLLNCYATVAAGSSKVEPGVVPAEDVFLYWGTFTDAANEAGISRRYGGIHFSDGDLESRKLGRLVAQQAWEKTQMLFNNDENSYRLRQDN</sequence>
<evidence type="ECO:0000313" key="4">
    <source>
        <dbReference type="EMBL" id="SJM94502.1"/>
    </source>
</evidence>
<feature type="domain" description="DUF6851" evidence="2">
    <location>
        <begin position="60"/>
        <end position="194"/>
    </location>
</feature>
<organism evidence="4 5">
    <name type="scientific">Crenothrix polyspora</name>
    <dbReference type="NCBI Taxonomy" id="360316"/>
    <lineage>
        <taxon>Bacteria</taxon>
        <taxon>Pseudomonadati</taxon>
        <taxon>Pseudomonadota</taxon>
        <taxon>Gammaproteobacteria</taxon>
        <taxon>Methylococcales</taxon>
        <taxon>Crenotrichaceae</taxon>
        <taxon>Crenothrix</taxon>
    </lineage>
</organism>
<dbReference type="OrthoDB" id="9771961at2"/>
<keyword evidence="5" id="KW-1185">Reference proteome</keyword>
<dbReference type="InterPro" id="IPR052559">
    <property type="entry name" value="V-haloperoxidase"/>
</dbReference>
<dbReference type="Pfam" id="PF22778">
    <property type="entry name" value="VCPO_2nd"/>
    <property type="match status" value="1"/>
</dbReference>
<dbReference type="GO" id="GO:0004601">
    <property type="term" value="F:peroxidase activity"/>
    <property type="evidence" value="ECO:0007669"/>
    <property type="project" value="InterPro"/>
</dbReference>
<evidence type="ECO:0000259" key="2">
    <source>
        <dbReference type="Pfam" id="PF21167"/>
    </source>
</evidence>
<reference evidence="5" key="1">
    <citation type="submission" date="2017-02" db="EMBL/GenBank/DDBJ databases">
        <authorList>
            <person name="Daims H."/>
        </authorList>
    </citation>
    <scope>NUCLEOTIDE SEQUENCE [LARGE SCALE GENOMIC DNA]</scope>
</reference>
<evidence type="ECO:0008006" key="6">
    <source>
        <dbReference type="Google" id="ProtNLM"/>
    </source>
</evidence>
<keyword evidence="1" id="KW-0732">Signal</keyword>
<dbReference type="Proteomes" id="UP000195667">
    <property type="component" value="Unassembled WGS sequence"/>
</dbReference>
<dbReference type="PANTHER" id="PTHR34599:SF2">
    <property type="entry name" value="TRAF-TYPE DOMAIN-CONTAINING PROTEIN"/>
    <property type="match status" value="1"/>
</dbReference>
<dbReference type="PANTHER" id="PTHR34599">
    <property type="entry name" value="PEROXIDASE-RELATED"/>
    <property type="match status" value="1"/>
</dbReference>
<accession>A0A1R4HE42</accession>
<feature type="chain" id="PRO_5010334560" description="Phosphoesterase" evidence="1">
    <location>
        <begin position="29"/>
        <end position="479"/>
    </location>
</feature>
<dbReference type="RefSeq" id="WP_087144333.1">
    <property type="nucleotide sequence ID" value="NZ_FUKI01000131.1"/>
</dbReference>
<dbReference type="InterPro" id="IPR055161">
    <property type="entry name" value="NapH1-like_2nd"/>
</dbReference>
<dbReference type="InterPro" id="IPR036938">
    <property type="entry name" value="PAP2/HPO_sf"/>
</dbReference>
<dbReference type="SUPFAM" id="SSF48317">
    <property type="entry name" value="Acid phosphatase/Vanadium-dependent haloperoxidase"/>
    <property type="match status" value="1"/>
</dbReference>
<dbReference type="EMBL" id="FUKI01000131">
    <property type="protein sequence ID" value="SJM94502.1"/>
    <property type="molecule type" value="Genomic_DNA"/>
</dbReference>
<dbReference type="InterPro" id="IPR016119">
    <property type="entry name" value="Br/Cl_peroxidase_C"/>
</dbReference>